<evidence type="ECO:0000256" key="2">
    <source>
        <dbReference type="ARBA" id="ARBA00023125"/>
    </source>
</evidence>
<dbReference type="Gene3D" id="1.10.10.60">
    <property type="entry name" value="Homeodomain-like"/>
    <property type="match status" value="1"/>
</dbReference>
<dbReference type="InterPro" id="IPR036271">
    <property type="entry name" value="Tet_transcr_reg_TetR-rel_C_sf"/>
</dbReference>
<dbReference type="SUPFAM" id="SSF48498">
    <property type="entry name" value="Tetracyclin repressor-like, C-terminal domain"/>
    <property type="match status" value="1"/>
</dbReference>
<dbReference type="Gene3D" id="1.10.357.10">
    <property type="entry name" value="Tetracycline Repressor, domain 2"/>
    <property type="match status" value="1"/>
</dbReference>
<dbReference type="InterPro" id="IPR049397">
    <property type="entry name" value="EthR_C"/>
</dbReference>
<dbReference type="SUPFAM" id="SSF46689">
    <property type="entry name" value="Homeodomain-like"/>
    <property type="match status" value="1"/>
</dbReference>
<dbReference type="Pfam" id="PF00440">
    <property type="entry name" value="TetR_N"/>
    <property type="match status" value="1"/>
</dbReference>
<keyword evidence="7" id="KW-1185">Reference proteome</keyword>
<sequence>MPSVTRSDRSSRRDRREAMERRVLAATEQLIQEGAGFTELSVEKLAAVAGISRSTFYVHFEDKSDLARRMTKTVLAELETVSREWWSTADSADREHLQTALTSIIDVYRRRGAAFTMVVEAAAYDASVAEEVRSQMQSIIEATRKAIELGQAAGVMRAVEPAETAAVLTWMVERAGYQLVRMSDPDGDAKIVSVLTDVIFSTLYRLDSD</sequence>
<evidence type="ECO:0000259" key="5">
    <source>
        <dbReference type="PROSITE" id="PS50977"/>
    </source>
</evidence>
<name>A0ABS4TJB3_9PSEU</name>
<evidence type="ECO:0000256" key="4">
    <source>
        <dbReference type="PROSITE-ProRule" id="PRU00335"/>
    </source>
</evidence>
<dbReference type="RefSeq" id="WP_209641823.1">
    <property type="nucleotide sequence ID" value="NZ_JAGINW010000001.1"/>
</dbReference>
<dbReference type="PANTHER" id="PTHR30055">
    <property type="entry name" value="HTH-TYPE TRANSCRIPTIONAL REGULATOR RUTR"/>
    <property type="match status" value="1"/>
</dbReference>
<feature type="DNA-binding region" description="H-T-H motif" evidence="4">
    <location>
        <begin position="41"/>
        <end position="60"/>
    </location>
</feature>
<evidence type="ECO:0000313" key="6">
    <source>
        <dbReference type="EMBL" id="MBP2324495.1"/>
    </source>
</evidence>
<protein>
    <submittedName>
        <fullName evidence="6">AcrR family transcriptional regulator</fullName>
    </submittedName>
</protein>
<dbReference type="Pfam" id="PF21313">
    <property type="entry name" value="EthR_C"/>
    <property type="match status" value="1"/>
</dbReference>
<dbReference type="InterPro" id="IPR050109">
    <property type="entry name" value="HTH-type_TetR-like_transc_reg"/>
</dbReference>
<evidence type="ECO:0000313" key="7">
    <source>
        <dbReference type="Proteomes" id="UP001519332"/>
    </source>
</evidence>
<reference evidence="6 7" key="1">
    <citation type="submission" date="2021-03" db="EMBL/GenBank/DDBJ databases">
        <title>Sequencing the genomes of 1000 actinobacteria strains.</title>
        <authorList>
            <person name="Klenk H.-P."/>
        </authorList>
    </citation>
    <scope>NUCLEOTIDE SEQUENCE [LARGE SCALE GENOMIC DNA]</scope>
    <source>
        <strain evidence="6 7">DSM 46670</strain>
    </source>
</reference>
<evidence type="ECO:0000256" key="1">
    <source>
        <dbReference type="ARBA" id="ARBA00023015"/>
    </source>
</evidence>
<feature type="domain" description="HTH tetR-type" evidence="5">
    <location>
        <begin position="17"/>
        <end position="78"/>
    </location>
</feature>
<dbReference type="InterPro" id="IPR001647">
    <property type="entry name" value="HTH_TetR"/>
</dbReference>
<keyword evidence="1" id="KW-0805">Transcription regulation</keyword>
<keyword evidence="2 4" id="KW-0238">DNA-binding</keyword>
<proteinExistence type="predicted"/>
<evidence type="ECO:0000256" key="3">
    <source>
        <dbReference type="ARBA" id="ARBA00023163"/>
    </source>
</evidence>
<gene>
    <name evidence="6" type="ORF">JOF56_004880</name>
</gene>
<dbReference type="EMBL" id="JAGINW010000001">
    <property type="protein sequence ID" value="MBP2324495.1"/>
    <property type="molecule type" value="Genomic_DNA"/>
</dbReference>
<dbReference type="PROSITE" id="PS50977">
    <property type="entry name" value="HTH_TETR_2"/>
    <property type="match status" value="1"/>
</dbReference>
<dbReference type="InterPro" id="IPR009057">
    <property type="entry name" value="Homeodomain-like_sf"/>
</dbReference>
<comment type="caution">
    <text evidence="6">The sequence shown here is derived from an EMBL/GenBank/DDBJ whole genome shotgun (WGS) entry which is preliminary data.</text>
</comment>
<dbReference type="Proteomes" id="UP001519332">
    <property type="component" value="Unassembled WGS sequence"/>
</dbReference>
<organism evidence="6 7">
    <name type="scientific">Kibdelosporangium banguiense</name>
    <dbReference type="NCBI Taxonomy" id="1365924"/>
    <lineage>
        <taxon>Bacteria</taxon>
        <taxon>Bacillati</taxon>
        <taxon>Actinomycetota</taxon>
        <taxon>Actinomycetes</taxon>
        <taxon>Pseudonocardiales</taxon>
        <taxon>Pseudonocardiaceae</taxon>
        <taxon>Kibdelosporangium</taxon>
    </lineage>
</organism>
<keyword evidence="3" id="KW-0804">Transcription</keyword>
<accession>A0ABS4TJB3</accession>
<dbReference type="PANTHER" id="PTHR30055:SF234">
    <property type="entry name" value="HTH-TYPE TRANSCRIPTIONAL REGULATOR BETI"/>
    <property type="match status" value="1"/>
</dbReference>